<comment type="caution">
    <text evidence="9">The sequence shown here is derived from an EMBL/GenBank/DDBJ whole genome shotgun (WGS) entry which is preliminary data.</text>
</comment>
<dbReference type="PANTHER" id="PTHR22847">
    <property type="entry name" value="WD40 REPEAT PROTEIN"/>
    <property type="match status" value="1"/>
</dbReference>
<name>A0A1Y2DFS1_9PEZI</name>
<evidence type="ECO:0000256" key="6">
    <source>
        <dbReference type="ARBA" id="ARBA00043913"/>
    </source>
</evidence>
<dbReference type="SMART" id="SM00320">
    <property type="entry name" value="WD40"/>
    <property type="match status" value="2"/>
</dbReference>
<dbReference type="Pfam" id="PF00400">
    <property type="entry name" value="WD40"/>
    <property type="match status" value="2"/>
</dbReference>
<dbReference type="InterPro" id="IPR001680">
    <property type="entry name" value="WD40_rpt"/>
</dbReference>
<dbReference type="Gene3D" id="2.130.10.10">
    <property type="entry name" value="YVTN repeat-like/Quinoprotein amine dehydrogenase"/>
    <property type="match status" value="1"/>
</dbReference>
<comment type="similarity">
    <text evidence="4">Belongs to the WD repeat MDV1/CAF4 family.</text>
</comment>
<dbReference type="InterPro" id="IPR015943">
    <property type="entry name" value="WD40/YVTN_repeat-like_dom_sf"/>
</dbReference>
<dbReference type="GeneID" id="63780627"/>
<dbReference type="RefSeq" id="XP_040711178.1">
    <property type="nucleotide sequence ID" value="XM_040864415.1"/>
</dbReference>
<keyword evidence="1 7" id="KW-0853">WD repeat</keyword>
<dbReference type="PROSITE" id="PS50082">
    <property type="entry name" value="WD_REPEATS_2"/>
    <property type="match status" value="2"/>
</dbReference>
<feature type="repeat" description="WD" evidence="7">
    <location>
        <begin position="389"/>
        <end position="429"/>
    </location>
</feature>
<evidence type="ECO:0000313" key="10">
    <source>
        <dbReference type="Proteomes" id="UP000193689"/>
    </source>
</evidence>
<evidence type="ECO:0000256" key="4">
    <source>
        <dbReference type="ARBA" id="ARBA00038415"/>
    </source>
</evidence>
<accession>A0A1Y2DFS1</accession>
<evidence type="ECO:0000256" key="5">
    <source>
        <dbReference type="ARBA" id="ARBA00039789"/>
    </source>
</evidence>
<protein>
    <recommendedName>
        <fullName evidence="5">Mitochondrial division protein 1</fullName>
    </recommendedName>
</protein>
<sequence length="482" mass="53640">MLQAKLSPGKRRTAMTRLGIRALKWPFKSKDIERMIDGLARCTQTISLALNVDEMTVILDIDQKTVLRGLPIAQGAAFDSHDEEHNPTCLQETRVELLREINEWIQNPNTEAIFWLNGMAGTGKSTISRTLAHVASSPRLKIFLTSRPELPIRLGFTAIKGAYQGLILHEVAGPVIEHDIWVFLEHELAQVRDDYNNSVLEGRHLPTTWPSEVNIQILVEMSVPLFIFAATVCRFIADRRLGDPGDQLQDIISYRETAQDSQLNATYLPVLNKLLVDLSGKKTNEVMERFREVVGSIISLANPLSAIKALQAIVQPDANKALSFLDNAHRFVLAIAPVIQQAPLQVYWSALIFAPKRSIVRTVFKKEIPSCIYLMPKVEEGWSQCLLALEGHSNWVSSVAFSPDSKLVASASDNTVRIWPAETGDCTRTLKGHSDWVSSVAFSPDSKLVASASYDSTVRIWSTNTEGSSSAPIVLLFLYKVR</sequence>
<dbReference type="InterPro" id="IPR027417">
    <property type="entry name" value="P-loop_NTPase"/>
</dbReference>
<organism evidence="9 10">
    <name type="scientific">Pseudomassariella vexata</name>
    <dbReference type="NCBI Taxonomy" id="1141098"/>
    <lineage>
        <taxon>Eukaryota</taxon>
        <taxon>Fungi</taxon>
        <taxon>Dikarya</taxon>
        <taxon>Ascomycota</taxon>
        <taxon>Pezizomycotina</taxon>
        <taxon>Sordariomycetes</taxon>
        <taxon>Xylariomycetidae</taxon>
        <taxon>Amphisphaeriales</taxon>
        <taxon>Pseudomassariaceae</taxon>
        <taxon>Pseudomassariella</taxon>
    </lineage>
</organism>
<dbReference type="Proteomes" id="UP000193689">
    <property type="component" value="Unassembled WGS sequence"/>
</dbReference>
<evidence type="ECO:0000256" key="2">
    <source>
        <dbReference type="ARBA" id="ARBA00022737"/>
    </source>
</evidence>
<evidence type="ECO:0000259" key="8">
    <source>
        <dbReference type="Pfam" id="PF24883"/>
    </source>
</evidence>
<dbReference type="InParanoid" id="A0A1Y2DFS1"/>
<dbReference type="Pfam" id="PF24883">
    <property type="entry name" value="NPHP3_N"/>
    <property type="match status" value="1"/>
</dbReference>
<dbReference type="InterPro" id="IPR056884">
    <property type="entry name" value="NPHP3-like_N"/>
</dbReference>
<evidence type="ECO:0000256" key="1">
    <source>
        <dbReference type="ARBA" id="ARBA00022574"/>
    </source>
</evidence>
<keyword evidence="10" id="KW-1185">Reference proteome</keyword>
<comment type="function">
    <text evidence="6">Involved in mitochondrial fission. Acts as an adapter protein required to form mitochondrial fission complexes. Formation of these complexes is required to promote constriction and fission of the mitochondrial compartment at a late step in mitochondrial division.</text>
</comment>
<feature type="domain" description="Nephrocystin 3-like N-terminal" evidence="8">
    <location>
        <begin position="100"/>
        <end position="133"/>
    </location>
</feature>
<dbReference type="SUPFAM" id="SSF50978">
    <property type="entry name" value="WD40 repeat-like"/>
    <property type="match status" value="1"/>
</dbReference>
<proteinExistence type="inferred from homology"/>
<dbReference type="PROSITE" id="PS50294">
    <property type="entry name" value="WD_REPEATS_REGION"/>
    <property type="match status" value="2"/>
</dbReference>
<dbReference type="STRING" id="1141098.A0A1Y2DFS1"/>
<dbReference type="InterPro" id="IPR036322">
    <property type="entry name" value="WD40_repeat_dom_sf"/>
</dbReference>
<gene>
    <name evidence="9" type="ORF">BCR38DRAFT_489623</name>
</gene>
<reference evidence="9 10" key="1">
    <citation type="submission" date="2016-07" db="EMBL/GenBank/DDBJ databases">
        <title>Pervasive Adenine N6-methylation of Active Genes in Fungi.</title>
        <authorList>
            <consortium name="DOE Joint Genome Institute"/>
            <person name="Mondo S.J."/>
            <person name="Dannebaum R.O."/>
            <person name="Kuo R.C."/>
            <person name="Labutti K."/>
            <person name="Haridas S."/>
            <person name="Kuo A."/>
            <person name="Salamov A."/>
            <person name="Ahrendt S.R."/>
            <person name="Lipzen A."/>
            <person name="Sullivan W."/>
            <person name="Andreopoulos W.B."/>
            <person name="Clum A."/>
            <person name="Lindquist E."/>
            <person name="Daum C."/>
            <person name="Ramamoorthy G.K."/>
            <person name="Gryganskyi A."/>
            <person name="Culley D."/>
            <person name="Magnuson J.K."/>
            <person name="James T.Y."/>
            <person name="O'Malley M.A."/>
            <person name="Stajich J.E."/>
            <person name="Spatafora J.W."/>
            <person name="Visel A."/>
            <person name="Grigoriev I.V."/>
        </authorList>
    </citation>
    <scope>NUCLEOTIDE SEQUENCE [LARGE SCALE GENOMIC DNA]</scope>
    <source>
        <strain evidence="9 10">CBS 129021</strain>
    </source>
</reference>
<dbReference type="AlphaFoldDB" id="A0A1Y2DFS1"/>
<dbReference type="EMBL" id="MCFJ01000017">
    <property type="protein sequence ID" value="ORY58143.1"/>
    <property type="molecule type" value="Genomic_DNA"/>
</dbReference>
<feature type="repeat" description="WD" evidence="7">
    <location>
        <begin position="430"/>
        <end position="471"/>
    </location>
</feature>
<evidence type="ECO:0000256" key="7">
    <source>
        <dbReference type="PROSITE-ProRule" id="PRU00221"/>
    </source>
</evidence>
<keyword evidence="2" id="KW-0677">Repeat</keyword>
<dbReference type="SUPFAM" id="SSF52540">
    <property type="entry name" value="P-loop containing nucleoside triphosphate hydrolases"/>
    <property type="match status" value="1"/>
</dbReference>
<evidence type="ECO:0000256" key="3">
    <source>
        <dbReference type="ARBA" id="ARBA00023054"/>
    </source>
</evidence>
<evidence type="ECO:0000313" key="9">
    <source>
        <dbReference type="EMBL" id="ORY58143.1"/>
    </source>
</evidence>
<dbReference type="GO" id="GO:0005634">
    <property type="term" value="C:nucleus"/>
    <property type="evidence" value="ECO:0007669"/>
    <property type="project" value="TreeGrafter"/>
</dbReference>
<dbReference type="PANTHER" id="PTHR22847:SF637">
    <property type="entry name" value="WD REPEAT DOMAIN 5B"/>
    <property type="match status" value="1"/>
</dbReference>
<keyword evidence="3" id="KW-0175">Coiled coil</keyword>
<dbReference type="GO" id="GO:1990234">
    <property type="term" value="C:transferase complex"/>
    <property type="evidence" value="ECO:0007669"/>
    <property type="project" value="UniProtKB-ARBA"/>
</dbReference>
<dbReference type="OrthoDB" id="538223at2759"/>